<dbReference type="STRING" id="1652495.ccrud_06270"/>
<dbReference type="Proteomes" id="UP000076929">
    <property type="component" value="Chromosome"/>
</dbReference>
<keyword evidence="1" id="KW-1133">Transmembrane helix</keyword>
<sequence>MPTNSNPSSWPARFFRGSALILGGVICLQISLELILAIWPWVLLIAVIVTGVVSVIWWLRQRQNW</sequence>
<protein>
    <submittedName>
        <fullName evidence="2">Uncharacterized protein</fullName>
    </submittedName>
</protein>
<feature type="transmembrane region" description="Helical" evidence="1">
    <location>
        <begin position="12"/>
        <end position="32"/>
    </location>
</feature>
<name>A0A172QT51_9CORY</name>
<evidence type="ECO:0000313" key="2">
    <source>
        <dbReference type="EMBL" id="ANE03854.1"/>
    </source>
</evidence>
<proteinExistence type="predicted"/>
<evidence type="ECO:0000256" key="1">
    <source>
        <dbReference type="SAM" id="Phobius"/>
    </source>
</evidence>
<organism evidence="2 3">
    <name type="scientific">Corynebacterium crudilactis</name>
    <dbReference type="NCBI Taxonomy" id="1652495"/>
    <lineage>
        <taxon>Bacteria</taxon>
        <taxon>Bacillati</taxon>
        <taxon>Actinomycetota</taxon>
        <taxon>Actinomycetes</taxon>
        <taxon>Mycobacteriales</taxon>
        <taxon>Corynebacteriaceae</taxon>
        <taxon>Corynebacterium</taxon>
    </lineage>
</organism>
<feature type="transmembrane region" description="Helical" evidence="1">
    <location>
        <begin position="38"/>
        <end position="59"/>
    </location>
</feature>
<dbReference type="AlphaFoldDB" id="A0A172QT51"/>
<dbReference type="EMBL" id="CP015622">
    <property type="protein sequence ID" value="ANE03854.1"/>
    <property type="molecule type" value="Genomic_DNA"/>
</dbReference>
<gene>
    <name evidence="2" type="ORF">ccrud_06270</name>
</gene>
<keyword evidence="3" id="KW-1185">Reference proteome</keyword>
<reference evidence="2 3" key="1">
    <citation type="submission" date="2016-05" db="EMBL/GenBank/DDBJ databases">
        <title>Complete genome sequence of Corynebacterium crudilactis, a new Corynebacterium species isolated from raw cow's milk.</title>
        <authorList>
            <person name="Christian R."/>
            <person name="Zimmermann J."/>
            <person name="Lipski A."/>
            <person name="Kalinowski J."/>
        </authorList>
    </citation>
    <scope>NUCLEOTIDE SEQUENCE [LARGE SCALE GENOMIC DNA]</scope>
    <source>
        <strain evidence="2 3">JZ16</strain>
    </source>
</reference>
<evidence type="ECO:0000313" key="3">
    <source>
        <dbReference type="Proteomes" id="UP000076929"/>
    </source>
</evidence>
<dbReference type="KEGG" id="ccjz:ccrud_06270"/>
<keyword evidence="1" id="KW-0472">Membrane</keyword>
<keyword evidence="1" id="KW-0812">Transmembrane</keyword>
<accession>A0A172QT51</accession>